<reference evidence="1 2" key="1">
    <citation type="journal article" date="2020" name="Microb. Ecol.">
        <title>Ecogenomics of the Marine Benthic Filamentous Cyanobacterium Adonisia.</title>
        <authorList>
            <person name="Walter J.M."/>
            <person name="Coutinho F.H."/>
            <person name="Leomil L."/>
            <person name="Hargreaves P.I."/>
            <person name="Campeao M.E."/>
            <person name="Vieira V.V."/>
            <person name="Silva B.S."/>
            <person name="Fistarol G.O."/>
            <person name="Salomon P.S."/>
            <person name="Sawabe T."/>
            <person name="Mino S."/>
            <person name="Hosokawa M."/>
            <person name="Miyashita H."/>
            <person name="Maruyama F."/>
            <person name="van Verk M.C."/>
            <person name="Dutilh B.E."/>
            <person name="Thompson C.C."/>
            <person name="Thompson F.L."/>
        </authorList>
    </citation>
    <scope>NUCLEOTIDE SEQUENCE [LARGE SCALE GENOMIC DNA]</scope>
    <source>
        <strain evidence="1 2">CCMR0081</strain>
    </source>
</reference>
<dbReference type="EMBL" id="QXHD01000004">
    <property type="protein sequence ID" value="NEZ58471.1"/>
    <property type="molecule type" value="Genomic_DNA"/>
</dbReference>
<dbReference type="AlphaFoldDB" id="A0A6M0RRX8"/>
<dbReference type="RefSeq" id="WP_163701045.1">
    <property type="nucleotide sequence ID" value="NZ_QXHD01000004.1"/>
</dbReference>
<dbReference type="Proteomes" id="UP000481033">
    <property type="component" value="Unassembled WGS sequence"/>
</dbReference>
<protein>
    <submittedName>
        <fullName evidence="1">Uncharacterized protein</fullName>
    </submittedName>
</protein>
<evidence type="ECO:0000313" key="1">
    <source>
        <dbReference type="EMBL" id="NEZ58471.1"/>
    </source>
</evidence>
<keyword evidence="2" id="KW-1185">Reference proteome</keyword>
<name>A0A6M0RRX8_9CYAN</name>
<evidence type="ECO:0000313" key="2">
    <source>
        <dbReference type="Proteomes" id="UP000481033"/>
    </source>
</evidence>
<organism evidence="1 2">
    <name type="scientific">Adonisia turfae CCMR0081</name>
    <dbReference type="NCBI Taxonomy" id="2292702"/>
    <lineage>
        <taxon>Bacteria</taxon>
        <taxon>Bacillati</taxon>
        <taxon>Cyanobacteriota</taxon>
        <taxon>Adonisia</taxon>
        <taxon>Adonisia turfae</taxon>
    </lineage>
</organism>
<gene>
    <name evidence="1" type="ORF">DXZ20_23050</name>
</gene>
<sequence length="403" mass="46463">MNRLLELQTALQQQKLQQQQGDDYAGWSGSLSNYSIAQNVNDWQDALKLGLSVEIKLNSYERLENLRDKPWLLNQNQEGNCGMASALMAMLYFANRQNGTQGKEQILIELLDAIYHGTDYKGMSVKANLNKDRGGKGIVQNRIEKRMAHYYDDDSKETVPGYPTDYTLIVGLMIFFKDHLRQHKSQLWEKVKDFNNLFEGIKIDQKNKKLHSLQPQEVSDSGYKKGDLALTPRALSVLCEKLGIRVTPYSDLDILYKRKKDKLPLQQLMSESVKKVIDLVEQKINNEHNSFTLRALSQNPTLGKLSGFQDQKISWNQPAWPRIVGIYDKDSFQKEDPNQRNQKIFDRDKIQRFLDDNLLMHWVFMPDADTVWTWGGKHNLKDANVDTEVANMIPVEVLVVSRA</sequence>
<accession>A0A6M0RRX8</accession>
<proteinExistence type="predicted"/>
<comment type="caution">
    <text evidence="1">The sequence shown here is derived from an EMBL/GenBank/DDBJ whole genome shotgun (WGS) entry which is preliminary data.</text>
</comment>